<keyword evidence="1 6" id="KW-0597">Phosphoprotein</keyword>
<evidence type="ECO:0000256" key="1">
    <source>
        <dbReference type="ARBA" id="ARBA00022553"/>
    </source>
</evidence>
<dbReference type="Proteomes" id="UP000463051">
    <property type="component" value="Unassembled WGS sequence"/>
</dbReference>
<dbReference type="Pfam" id="PF00486">
    <property type="entry name" value="Trans_reg_C"/>
    <property type="match status" value="1"/>
</dbReference>
<accession>A0A7X2L473</accession>
<dbReference type="GO" id="GO:0000156">
    <property type="term" value="F:phosphorelay response regulator activity"/>
    <property type="evidence" value="ECO:0007669"/>
    <property type="project" value="TreeGrafter"/>
</dbReference>
<keyword evidence="3" id="KW-0805">Transcription regulation</keyword>
<gene>
    <name evidence="10" type="ORF">GJB61_27700</name>
</gene>
<dbReference type="GO" id="GO:0006355">
    <property type="term" value="P:regulation of DNA-templated transcription"/>
    <property type="evidence" value="ECO:0007669"/>
    <property type="project" value="InterPro"/>
</dbReference>
<evidence type="ECO:0000256" key="6">
    <source>
        <dbReference type="PROSITE-ProRule" id="PRU00169"/>
    </source>
</evidence>
<dbReference type="InterPro" id="IPR001867">
    <property type="entry name" value="OmpR/PhoB-type_DNA-bd"/>
</dbReference>
<evidence type="ECO:0000256" key="5">
    <source>
        <dbReference type="ARBA" id="ARBA00023163"/>
    </source>
</evidence>
<keyword evidence="11" id="KW-1185">Reference proteome</keyword>
<dbReference type="PROSITE" id="PS50110">
    <property type="entry name" value="RESPONSE_REGULATORY"/>
    <property type="match status" value="1"/>
</dbReference>
<feature type="modified residue" description="4-aspartylphosphate" evidence="6">
    <location>
        <position position="53"/>
    </location>
</feature>
<dbReference type="FunFam" id="3.40.50.2300:FF:000001">
    <property type="entry name" value="DNA-binding response regulator PhoB"/>
    <property type="match status" value="1"/>
</dbReference>
<dbReference type="CDD" id="cd00383">
    <property type="entry name" value="trans_reg_C"/>
    <property type="match status" value="1"/>
</dbReference>
<dbReference type="InterPro" id="IPR001789">
    <property type="entry name" value="Sig_transdc_resp-reg_receiver"/>
</dbReference>
<dbReference type="SMART" id="SM00862">
    <property type="entry name" value="Trans_reg_C"/>
    <property type="match status" value="1"/>
</dbReference>
<sequence length="221" mass="25206">MAIQILLVEDDEHICHTVKAFLSEAGYKVDACLDGDEAHTKFYENPYQLVILDIMLPGMNGHELLREFRKINNTPILMMTALSDDENQIKAFDSEADDYVTKPFKIQLLLKRVEALLRRSGALAKEVRCGKLTLLPEDFKVTYNGEEIVLTLKEFEILMLLVQNRGRTLSHEIILSRVWGYAFDGDGSTVHTHIKNLRAKLPENIIKTVRGVGYRLEEESS</sequence>
<organism evidence="10 11">
    <name type="scientific">Paenibacillus monticola</name>
    <dbReference type="NCBI Taxonomy" id="2666075"/>
    <lineage>
        <taxon>Bacteria</taxon>
        <taxon>Bacillati</taxon>
        <taxon>Bacillota</taxon>
        <taxon>Bacilli</taxon>
        <taxon>Bacillales</taxon>
        <taxon>Paenibacillaceae</taxon>
        <taxon>Paenibacillus</taxon>
    </lineage>
</organism>
<dbReference type="SMART" id="SM00448">
    <property type="entry name" value="REC"/>
    <property type="match status" value="1"/>
</dbReference>
<dbReference type="GO" id="GO:0032993">
    <property type="term" value="C:protein-DNA complex"/>
    <property type="evidence" value="ECO:0007669"/>
    <property type="project" value="TreeGrafter"/>
</dbReference>
<dbReference type="AlphaFoldDB" id="A0A7X2L473"/>
<evidence type="ECO:0000259" key="9">
    <source>
        <dbReference type="PROSITE" id="PS51755"/>
    </source>
</evidence>
<dbReference type="GO" id="GO:0005829">
    <property type="term" value="C:cytosol"/>
    <property type="evidence" value="ECO:0007669"/>
    <property type="project" value="TreeGrafter"/>
</dbReference>
<comment type="caution">
    <text evidence="10">The sequence shown here is derived from an EMBL/GenBank/DDBJ whole genome shotgun (WGS) entry which is preliminary data.</text>
</comment>
<dbReference type="Gene3D" id="1.10.10.10">
    <property type="entry name" value="Winged helix-like DNA-binding domain superfamily/Winged helix DNA-binding domain"/>
    <property type="match status" value="1"/>
</dbReference>
<keyword evidence="2" id="KW-0902">Two-component regulatory system</keyword>
<evidence type="ECO:0000256" key="2">
    <source>
        <dbReference type="ARBA" id="ARBA00023012"/>
    </source>
</evidence>
<dbReference type="RefSeq" id="WP_154122244.1">
    <property type="nucleotide sequence ID" value="NZ_WJXB01000016.1"/>
</dbReference>
<dbReference type="PROSITE" id="PS51755">
    <property type="entry name" value="OMPR_PHOB"/>
    <property type="match status" value="1"/>
</dbReference>
<dbReference type="Pfam" id="PF00072">
    <property type="entry name" value="Response_reg"/>
    <property type="match status" value="1"/>
</dbReference>
<reference evidence="10 11" key="1">
    <citation type="submission" date="2019-11" db="EMBL/GenBank/DDBJ databases">
        <title>Paenibacillus monticola sp. nov., a novel PGPR strain isolated from mountain sample in China.</title>
        <authorList>
            <person name="Zhao Q."/>
            <person name="Li H.-P."/>
            <person name="Zhang J.-L."/>
        </authorList>
    </citation>
    <scope>NUCLEOTIDE SEQUENCE [LARGE SCALE GENOMIC DNA]</scope>
    <source>
        <strain evidence="10 11">LC-T2</strain>
    </source>
</reference>
<dbReference type="PANTHER" id="PTHR48111">
    <property type="entry name" value="REGULATOR OF RPOS"/>
    <property type="match status" value="1"/>
</dbReference>
<feature type="DNA-binding region" description="OmpR/PhoB-type" evidence="7">
    <location>
        <begin position="124"/>
        <end position="218"/>
    </location>
</feature>
<keyword evidence="5" id="KW-0804">Transcription</keyword>
<evidence type="ECO:0000256" key="7">
    <source>
        <dbReference type="PROSITE-ProRule" id="PRU01091"/>
    </source>
</evidence>
<evidence type="ECO:0000256" key="3">
    <source>
        <dbReference type="ARBA" id="ARBA00023015"/>
    </source>
</evidence>
<keyword evidence="4 7" id="KW-0238">DNA-binding</keyword>
<dbReference type="GO" id="GO:0000976">
    <property type="term" value="F:transcription cis-regulatory region binding"/>
    <property type="evidence" value="ECO:0007669"/>
    <property type="project" value="TreeGrafter"/>
</dbReference>
<dbReference type="EMBL" id="WJXB01000016">
    <property type="protein sequence ID" value="MRN56737.1"/>
    <property type="molecule type" value="Genomic_DNA"/>
</dbReference>
<evidence type="ECO:0000313" key="10">
    <source>
        <dbReference type="EMBL" id="MRN56737.1"/>
    </source>
</evidence>
<dbReference type="SUPFAM" id="SSF52172">
    <property type="entry name" value="CheY-like"/>
    <property type="match status" value="1"/>
</dbReference>
<evidence type="ECO:0000259" key="8">
    <source>
        <dbReference type="PROSITE" id="PS50110"/>
    </source>
</evidence>
<name>A0A7X2L473_9BACL</name>
<dbReference type="InterPro" id="IPR036388">
    <property type="entry name" value="WH-like_DNA-bd_sf"/>
</dbReference>
<proteinExistence type="predicted"/>
<dbReference type="PANTHER" id="PTHR48111:SF32">
    <property type="entry name" value="STAGE 0 SPORULATION PROTEIN A HOMOLOG"/>
    <property type="match status" value="1"/>
</dbReference>
<dbReference type="InterPro" id="IPR011006">
    <property type="entry name" value="CheY-like_superfamily"/>
</dbReference>
<evidence type="ECO:0000313" key="11">
    <source>
        <dbReference type="Proteomes" id="UP000463051"/>
    </source>
</evidence>
<dbReference type="InterPro" id="IPR039420">
    <property type="entry name" value="WalR-like"/>
</dbReference>
<dbReference type="Gene3D" id="3.40.50.2300">
    <property type="match status" value="1"/>
</dbReference>
<feature type="domain" description="OmpR/PhoB-type" evidence="9">
    <location>
        <begin position="124"/>
        <end position="218"/>
    </location>
</feature>
<feature type="domain" description="Response regulatory" evidence="8">
    <location>
        <begin position="4"/>
        <end position="117"/>
    </location>
</feature>
<protein>
    <submittedName>
        <fullName evidence="10">Response regulator</fullName>
    </submittedName>
</protein>
<evidence type="ECO:0000256" key="4">
    <source>
        <dbReference type="ARBA" id="ARBA00023125"/>
    </source>
</evidence>